<gene>
    <name evidence="2" type="ORF">BSAL_59065</name>
</gene>
<dbReference type="OrthoDB" id="278228at2759"/>
<accession>A0A0S4IVA2</accession>
<protein>
    <submittedName>
        <fullName evidence="2">Uncharacterized protein</fullName>
    </submittedName>
</protein>
<keyword evidence="3" id="KW-1185">Reference proteome</keyword>
<name>A0A0S4IVA2_BODSA</name>
<reference evidence="3" key="1">
    <citation type="submission" date="2015-09" db="EMBL/GenBank/DDBJ databases">
        <authorList>
            <consortium name="Pathogen Informatics"/>
        </authorList>
    </citation>
    <scope>NUCLEOTIDE SEQUENCE [LARGE SCALE GENOMIC DNA]</scope>
    <source>
        <strain evidence="3">Lake Konstanz</strain>
    </source>
</reference>
<sequence length="72" mass="7783">MRKSISLKEFSTTPTVSCMLRKDGNNVAAETAPTSTVVRTSTVVPPQSTQAKQPTSQPAQPQGESEGMWEME</sequence>
<dbReference type="VEuPathDB" id="TriTrypDB:BSAL_59065"/>
<dbReference type="EMBL" id="CYKH01000238">
    <property type="protein sequence ID" value="CUF08344.1"/>
    <property type="molecule type" value="Genomic_DNA"/>
</dbReference>
<feature type="compositionally biased region" description="Polar residues" evidence="1">
    <location>
        <begin position="50"/>
        <end position="63"/>
    </location>
</feature>
<evidence type="ECO:0000256" key="1">
    <source>
        <dbReference type="SAM" id="MobiDB-lite"/>
    </source>
</evidence>
<dbReference type="Proteomes" id="UP000051952">
    <property type="component" value="Unassembled WGS sequence"/>
</dbReference>
<evidence type="ECO:0000313" key="2">
    <source>
        <dbReference type="EMBL" id="CUF08344.1"/>
    </source>
</evidence>
<evidence type="ECO:0000313" key="3">
    <source>
        <dbReference type="Proteomes" id="UP000051952"/>
    </source>
</evidence>
<feature type="region of interest" description="Disordered" evidence="1">
    <location>
        <begin position="30"/>
        <end position="72"/>
    </location>
</feature>
<feature type="compositionally biased region" description="Low complexity" evidence="1">
    <location>
        <begin position="31"/>
        <end position="49"/>
    </location>
</feature>
<organism evidence="2 3">
    <name type="scientific">Bodo saltans</name>
    <name type="common">Flagellated protozoan</name>
    <dbReference type="NCBI Taxonomy" id="75058"/>
    <lineage>
        <taxon>Eukaryota</taxon>
        <taxon>Discoba</taxon>
        <taxon>Euglenozoa</taxon>
        <taxon>Kinetoplastea</taxon>
        <taxon>Metakinetoplastina</taxon>
        <taxon>Eubodonida</taxon>
        <taxon>Bodonidae</taxon>
        <taxon>Bodo</taxon>
    </lineage>
</organism>
<dbReference type="AlphaFoldDB" id="A0A0S4IVA2"/>
<proteinExistence type="predicted"/>